<accession>A0A8T0I4H2</accession>
<feature type="chain" id="PRO_5035721541" evidence="2">
    <location>
        <begin position="20"/>
        <end position="55"/>
    </location>
</feature>
<name>A0A8T0I4H2_CERPU</name>
<proteinExistence type="predicted"/>
<organism evidence="3 4">
    <name type="scientific">Ceratodon purpureus</name>
    <name type="common">Fire moss</name>
    <name type="synonym">Dicranum purpureum</name>
    <dbReference type="NCBI Taxonomy" id="3225"/>
    <lineage>
        <taxon>Eukaryota</taxon>
        <taxon>Viridiplantae</taxon>
        <taxon>Streptophyta</taxon>
        <taxon>Embryophyta</taxon>
        <taxon>Bryophyta</taxon>
        <taxon>Bryophytina</taxon>
        <taxon>Bryopsida</taxon>
        <taxon>Dicranidae</taxon>
        <taxon>Pseudoditrichales</taxon>
        <taxon>Ditrichaceae</taxon>
        <taxon>Ceratodon</taxon>
    </lineage>
</organism>
<dbReference type="Proteomes" id="UP000822688">
    <property type="component" value="Chromosome 5"/>
</dbReference>
<feature type="signal peptide" evidence="2">
    <location>
        <begin position="1"/>
        <end position="19"/>
    </location>
</feature>
<keyword evidence="4" id="KW-1185">Reference proteome</keyword>
<sequence>MELFLQILLLDYLLNETASQRKTVVRFCISNSAQDPAESTCSSSSTAQKPRYNTF</sequence>
<dbReference type="EMBL" id="CM026425">
    <property type="protein sequence ID" value="KAG0577835.1"/>
    <property type="molecule type" value="Genomic_DNA"/>
</dbReference>
<dbReference type="AlphaFoldDB" id="A0A8T0I4H2"/>
<feature type="region of interest" description="Disordered" evidence="1">
    <location>
        <begin position="33"/>
        <end position="55"/>
    </location>
</feature>
<evidence type="ECO:0000313" key="3">
    <source>
        <dbReference type="EMBL" id="KAG0577835.1"/>
    </source>
</evidence>
<keyword evidence="2" id="KW-0732">Signal</keyword>
<comment type="caution">
    <text evidence="3">The sequence shown here is derived from an EMBL/GenBank/DDBJ whole genome shotgun (WGS) entry which is preliminary data.</text>
</comment>
<protein>
    <submittedName>
        <fullName evidence="3">Uncharacterized protein</fullName>
    </submittedName>
</protein>
<gene>
    <name evidence="3" type="ORF">KC19_5G185400</name>
</gene>
<evidence type="ECO:0000256" key="1">
    <source>
        <dbReference type="SAM" id="MobiDB-lite"/>
    </source>
</evidence>
<evidence type="ECO:0000313" key="4">
    <source>
        <dbReference type="Proteomes" id="UP000822688"/>
    </source>
</evidence>
<evidence type="ECO:0000256" key="2">
    <source>
        <dbReference type="SAM" id="SignalP"/>
    </source>
</evidence>
<reference evidence="3" key="1">
    <citation type="submission" date="2020-06" db="EMBL/GenBank/DDBJ databases">
        <title>WGS assembly of Ceratodon purpureus strain R40.</title>
        <authorList>
            <person name="Carey S.B."/>
            <person name="Jenkins J."/>
            <person name="Shu S."/>
            <person name="Lovell J.T."/>
            <person name="Sreedasyam A."/>
            <person name="Maumus F."/>
            <person name="Tiley G.P."/>
            <person name="Fernandez-Pozo N."/>
            <person name="Barry K."/>
            <person name="Chen C."/>
            <person name="Wang M."/>
            <person name="Lipzen A."/>
            <person name="Daum C."/>
            <person name="Saski C.A."/>
            <person name="Payton A.C."/>
            <person name="Mcbreen J.C."/>
            <person name="Conrad R.E."/>
            <person name="Kollar L.M."/>
            <person name="Olsson S."/>
            <person name="Huttunen S."/>
            <person name="Landis J.B."/>
            <person name="Wickett N.J."/>
            <person name="Johnson M.G."/>
            <person name="Rensing S.A."/>
            <person name="Grimwood J."/>
            <person name="Schmutz J."/>
            <person name="Mcdaniel S.F."/>
        </authorList>
    </citation>
    <scope>NUCLEOTIDE SEQUENCE</scope>
    <source>
        <strain evidence="3">R40</strain>
    </source>
</reference>